<dbReference type="SUPFAM" id="SSF52540">
    <property type="entry name" value="P-loop containing nucleoside triphosphate hydrolases"/>
    <property type="match status" value="1"/>
</dbReference>
<dbReference type="InterPro" id="IPR027417">
    <property type="entry name" value="P-loop_NTPase"/>
</dbReference>
<dbReference type="EC" id="2.7.1.130" evidence="3 13"/>
<evidence type="ECO:0000256" key="1">
    <source>
        <dbReference type="ARBA" id="ARBA00002274"/>
    </source>
</evidence>
<evidence type="ECO:0000313" key="15">
    <source>
        <dbReference type="EMBL" id="ASJ75007.1"/>
    </source>
</evidence>
<evidence type="ECO:0000256" key="10">
    <source>
        <dbReference type="ARBA" id="ARBA00022840"/>
    </source>
</evidence>
<keyword evidence="8 13" id="KW-0547">Nucleotide-binding</keyword>
<reference evidence="15 16" key="1">
    <citation type="submission" date="2016-12" db="EMBL/GenBank/DDBJ databases">
        <authorList>
            <person name="Song W.-J."/>
            <person name="Kurnit D.M."/>
        </authorList>
    </citation>
    <scope>NUCLEOTIDE SEQUENCE [LARGE SCALE GENOMIC DNA]</scope>
    <source>
        <strain evidence="15 16">IMCC3135</strain>
    </source>
</reference>
<evidence type="ECO:0000256" key="12">
    <source>
        <dbReference type="ARBA" id="ARBA00029757"/>
    </source>
</evidence>
<keyword evidence="14" id="KW-0472">Membrane</keyword>
<dbReference type="EMBL" id="CP018632">
    <property type="protein sequence ID" value="ASJ75007.1"/>
    <property type="molecule type" value="Genomic_DNA"/>
</dbReference>
<dbReference type="NCBIfam" id="TIGR00682">
    <property type="entry name" value="lpxK"/>
    <property type="match status" value="1"/>
</dbReference>
<dbReference type="GO" id="GO:0009245">
    <property type="term" value="P:lipid A biosynthetic process"/>
    <property type="evidence" value="ECO:0007669"/>
    <property type="project" value="UniProtKB-UniRule"/>
</dbReference>
<evidence type="ECO:0000256" key="13">
    <source>
        <dbReference type="HAMAP-Rule" id="MF_00409"/>
    </source>
</evidence>
<dbReference type="HAMAP" id="MF_00409">
    <property type="entry name" value="LpxK"/>
    <property type="match status" value="1"/>
</dbReference>
<evidence type="ECO:0000256" key="2">
    <source>
        <dbReference type="ARBA" id="ARBA00004870"/>
    </source>
</evidence>
<evidence type="ECO:0000256" key="4">
    <source>
        <dbReference type="ARBA" id="ARBA00016436"/>
    </source>
</evidence>
<dbReference type="UniPathway" id="UPA00359">
    <property type="reaction ID" value="UER00482"/>
</dbReference>
<evidence type="ECO:0000256" key="8">
    <source>
        <dbReference type="ARBA" id="ARBA00022741"/>
    </source>
</evidence>
<dbReference type="GO" id="GO:0009244">
    <property type="term" value="P:lipopolysaccharide core region biosynthetic process"/>
    <property type="evidence" value="ECO:0007669"/>
    <property type="project" value="TreeGrafter"/>
</dbReference>
<feature type="transmembrane region" description="Helical" evidence="14">
    <location>
        <begin position="13"/>
        <end position="31"/>
    </location>
</feature>
<comment type="catalytic activity">
    <reaction evidence="13">
        <text>a lipid A disaccharide + ATP = a lipid IVA + ADP + H(+)</text>
        <dbReference type="Rhea" id="RHEA:67840"/>
        <dbReference type="ChEBI" id="CHEBI:15378"/>
        <dbReference type="ChEBI" id="CHEBI:30616"/>
        <dbReference type="ChEBI" id="CHEBI:176343"/>
        <dbReference type="ChEBI" id="CHEBI:176425"/>
        <dbReference type="ChEBI" id="CHEBI:456216"/>
        <dbReference type="EC" id="2.7.1.130"/>
    </reaction>
</comment>
<dbReference type="KEGG" id="gai:IMCC3135_24715"/>
<keyword evidence="7 13" id="KW-0808">Transferase</keyword>
<evidence type="ECO:0000256" key="11">
    <source>
        <dbReference type="ARBA" id="ARBA00023098"/>
    </source>
</evidence>
<dbReference type="RefSeq" id="WP_157736246.1">
    <property type="nucleotide sequence ID" value="NZ_CP018632.1"/>
</dbReference>
<evidence type="ECO:0000256" key="9">
    <source>
        <dbReference type="ARBA" id="ARBA00022777"/>
    </source>
</evidence>
<evidence type="ECO:0000313" key="16">
    <source>
        <dbReference type="Proteomes" id="UP000250079"/>
    </source>
</evidence>
<protein>
    <recommendedName>
        <fullName evidence="4 13">Tetraacyldisaccharide 4'-kinase</fullName>
        <ecNumber evidence="3 13">2.7.1.130</ecNumber>
    </recommendedName>
    <alternativeName>
        <fullName evidence="12 13">Lipid A 4'-kinase</fullName>
    </alternativeName>
</protein>
<keyword evidence="10 13" id="KW-0067">ATP-binding</keyword>
<proteinExistence type="inferred from homology"/>
<feature type="binding site" evidence="13">
    <location>
        <begin position="57"/>
        <end position="64"/>
    </location>
    <ligand>
        <name>ATP</name>
        <dbReference type="ChEBI" id="CHEBI:30616"/>
    </ligand>
</feature>
<evidence type="ECO:0000256" key="5">
    <source>
        <dbReference type="ARBA" id="ARBA00022516"/>
    </source>
</evidence>
<dbReference type="GO" id="GO:0009029">
    <property type="term" value="F:lipid-A 4'-kinase activity"/>
    <property type="evidence" value="ECO:0007669"/>
    <property type="project" value="UniProtKB-UniRule"/>
</dbReference>
<evidence type="ECO:0000256" key="3">
    <source>
        <dbReference type="ARBA" id="ARBA00012071"/>
    </source>
</evidence>
<accession>A0A2Z2P317</accession>
<dbReference type="PANTHER" id="PTHR42724:SF1">
    <property type="entry name" value="TETRAACYLDISACCHARIDE 4'-KINASE, MITOCHONDRIAL-RELATED"/>
    <property type="match status" value="1"/>
</dbReference>
<dbReference type="Proteomes" id="UP000250079">
    <property type="component" value="Chromosome"/>
</dbReference>
<keyword evidence="11 13" id="KW-0443">Lipid metabolism</keyword>
<evidence type="ECO:0000256" key="6">
    <source>
        <dbReference type="ARBA" id="ARBA00022556"/>
    </source>
</evidence>
<name>A0A2Z2P317_9GAMM</name>
<dbReference type="Pfam" id="PF02606">
    <property type="entry name" value="LpxK"/>
    <property type="match status" value="1"/>
</dbReference>
<comment type="similarity">
    <text evidence="13">Belongs to the LpxK family.</text>
</comment>
<dbReference type="InterPro" id="IPR003758">
    <property type="entry name" value="LpxK"/>
</dbReference>
<evidence type="ECO:0000256" key="14">
    <source>
        <dbReference type="SAM" id="Phobius"/>
    </source>
</evidence>
<comment type="pathway">
    <text evidence="2 13">Glycolipid biosynthesis; lipid IV(A) biosynthesis; lipid IV(A) from (3R)-3-hydroxytetradecanoyl-[acyl-carrier-protein] and UDP-N-acetyl-alpha-D-glucosamine: step 6/6.</text>
</comment>
<keyword evidence="5 13" id="KW-0444">Lipid biosynthesis</keyword>
<keyword evidence="16" id="KW-1185">Reference proteome</keyword>
<organism evidence="15 16">
    <name type="scientific">Granulosicoccus antarcticus IMCC3135</name>
    <dbReference type="NCBI Taxonomy" id="1192854"/>
    <lineage>
        <taxon>Bacteria</taxon>
        <taxon>Pseudomonadati</taxon>
        <taxon>Pseudomonadota</taxon>
        <taxon>Gammaproteobacteria</taxon>
        <taxon>Chromatiales</taxon>
        <taxon>Granulosicoccaceae</taxon>
        <taxon>Granulosicoccus</taxon>
    </lineage>
</organism>
<keyword evidence="6 13" id="KW-0441">Lipid A biosynthesis</keyword>
<dbReference type="AlphaFoldDB" id="A0A2Z2P317"/>
<comment type="function">
    <text evidence="1 13">Transfers the gamma-phosphate of ATP to the 4'-position of a tetraacyldisaccharide 1-phosphate intermediate (termed DS-1-P) to form tetraacyldisaccharide 1,4'-bis-phosphate (lipid IVA).</text>
</comment>
<keyword evidence="14" id="KW-0812">Transmembrane</keyword>
<dbReference type="GO" id="GO:0005524">
    <property type="term" value="F:ATP binding"/>
    <property type="evidence" value="ECO:0007669"/>
    <property type="project" value="UniProtKB-UniRule"/>
</dbReference>
<sequence length="352" mass="38421">MSRIEQSWQTRDWFARLLWPISLVYGLLLRLRRLAYERGLIKRHDSRLPVIVVGNLSVGGTGKTPLCATLVERFQRAGWRPAIVSRGYGGTRHEQAYLLNAEDTAATAGDEPVMLYRQTGVPVCVCVNRAAAVEYLAEHTDANLIFSDDGLQHLAMARTADIMVFDGIRGLGNGWLLPAGPLRESAQQIASADLVAIQLPFTGNGNEVVGNLHQSLRQGDVGNVLQASSQQCFQLVPAELLNLVSGHSLTLDSLRGQRVHAVAGIGNPQRFFNSLEAAGLLVEPHPLPDHHEFTLADVSFSDDMPVLVTAKDAVKLTGLTDLPHSVHEVRTRVNLSVELAAAIDNLEQSLRE</sequence>
<dbReference type="PANTHER" id="PTHR42724">
    <property type="entry name" value="TETRAACYLDISACCHARIDE 4'-KINASE"/>
    <property type="match status" value="1"/>
</dbReference>
<keyword evidence="9 13" id="KW-0418">Kinase</keyword>
<evidence type="ECO:0000256" key="7">
    <source>
        <dbReference type="ARBA" id="ARBA00022679"/>
    </source>
</evidence>
<dbReference type="GO" id="GO:0005886">
    <property type="term" value="C:plasma membrane"/>
    <property type="evidence" value="ECO:0007669"/>
    <property type="project" value="TreeGrafter"/>
</dbReference>
<dbReference type="OrthoDB" id="9766423at2"/>
<keyword evidence="14" id="KW-1133">Transmembrane helix</keyword>
<gene>
    <name evidence="13 15" type="primary">lpxK</name>
    <name evidence="15" type="ORF">IMCC3135_24715</name>
</gene>